<evidence type="ECO:0000313" key="2">
    <source>
        <dbReference type="Proteomes" id="UP000646827"/>
    </source>
</evidence>
<reference evidence="1 2" key="1">
    <citation type="submission" date="2020-12" db="EMBL/GenBank/DDBJ databases">
        <title>Metabolic potential, ecology and presence of endohyphal bacteria is reflected in genomic diversity of Mucoromycotina.</title>
        <authorList>
            <person name="Muszewska A."/>
            <person name="Okrasinska A."/>
            <person name="Steczkiewicz K."/>
            <person name="Drgas O."/>
            <person name="Orlowska M."/>
            <person name="Perlinska-Lenart U."/>
            <person name="Aleksandrzak-Piekarczyk T."/>
            <person name="Szatraj K."/>
            <person name="Zielenkiewicz U."/>
            <person name="Pilsyk S."/>
            <person name="Malc E."/>
            <person name="Mieczkowski P."/>
            <person name="Kruszewska J.S."/>
            <person name="Biernat P."/>
            <person name="Pawlowska J."/>
        </authorList>
    </citation>
    <scope>NUCLEOTIDE SEQUENCE [LARGE SCALE GENOMIC DNA]</scope>
    <source>
        <strain evidence="1 2">CBS 142.35</strain>
    </source>
</reference>
<dbReference type="OrthoDB" id="2015213at2759"/>
<dbReference type="PANTHER" id="PTHR43881:SF1">
    <property type="entry name" value="GAMMA-GLUTAMYLTRANSPEPTIDASE (AFU_ORTHOLOGUE AFUA_4G13580)"/>
    <property type="match status" value="1"/>
</dbReference>
<dbReference type="EMBL" id="JAEPRB010000121">
    <property type="protein sequence ID" value="KAG2221034.1"/>
    <property type="molecule type" value="Genomic_DNA"/>
</dbReference>
<proteinExistence type="predicted"/>
<dbReference type="AlphaFoldDB" id="A0A8H7VND8"/>
<gene>
    <name evidence="1" type="ORF">INT45_009283</name>
</gene>
<dbReference type="PANTHER" id="PTHR43881">
    <property type="entry name" value="GAMMA-GLUTAMYLTRANSPEPTIDASE (AFU_ORTHOLOGUE AFUA_4G13580)"/>
    <property type="match status" value="1"/>
</dbReference>
<organism evidence="1 2">
    <name type="scientific">Circinella minor</name>
    <dbReference type="NCBI Taxonomy" id="1195481"/>
    <lineage>
        <taxon>Eukaryota</taxon>
        <taxon>Fungi</taxon>
        <taxon>Fungi incertae sedis</taxon>
        <taxon>Mucoromycota</taxon>
        <taxon>Mucoromycotina</taxon>
        <taxon>Mucoromycetes</taxon>
        <taxon>Mucorales</taxon>
        <taxon>Lichtheimiaceae</taxon>
        <taxon>Circinella</taxon>
    </lineage>
</organism>
<sequence length="118" mass="12957">MLRYSENPQHAIDLPRICISPPEANQPKLPTTLRSFTDMSISIVHLEEGIEATVINKLEEMGHTCYSVKGHGRLITFGRGQIIRARNKDTLPGRYVLAAGSDPRADGHAAPAIISNKL</sequence>
<comment type="caution">
    <text evidence="1">The sequence shown here is derived from an EMBL/GenBank/DDBJ whole genome shotgun (WGS) entry which is preliminary data.</text>
</comment>
<name>A0A8H7VND8_9FUNG</name>
<accession>A0A8H7VND8</accession>
<keyword evidence="2" id="KW-1185">Reference proteome</keyword>
<dbReference type="InterPro" id="IPR029055">
    <property type="entry name" value="Ntn_hydrolases_N"/>
</dbReference>
<evidence type="ECO:0000313" key="1">
    <source>
        <dbReference type="EMBL" id="KAG2221034.1"/>
    </source>
</evidence>
<dbReference type="SUPFAM" id="SSF56235">
    <property type="entry name" value="N-terminal nucleophile aminohydrolases (Ntn hydrolases)"/>
    <property type="match status" value="1"/>
</dbReference>
<dbReference type="Proteomes" id="UP000646827">
    <property type="component" value="Unassembled WGS sequence"/>
</dbReference>
<protein>
    <submittedName>
        <fullName evidence="1">Uncharacterized protein</fullName>
    </submittedName>
</protein>
<dbReference type="InterPro" id="IPR052896">
    <property type="entry name" value="GGT-like_enzyme"/>
</dbReference>
<dbReference type="InterPro" id="IPR043137">
    <property type="entry name" value="GGT_ssub_C"/>
</dbReference>
<dbReference type="Gene3D" id="3.60.20.40">
    <property type="match status" value="1"/>
</dbReference>